<keyword evidence="10" id="KW-1185">Reference proteome</keyword>
<dbReference type="GO" id="GO:0005777">
    <property type="term" value="C:peroxisome"/>
    <property type="evidence" value="ECO:0007669"/>
    <property type="project" value="UniProtKB-ARBA"/>
</dbReference>
<dbReference type="PANTHER" id="PTHR30239">
    <property type="entry name" value="ACETOLACTATE SYNTHASE SMALL SUBUNIT"/>
    <property type="match status" value="1"/>
</dbReference>
<dbReference type="InterPro" id="IPR054722">
    <property type="entry name" value="PolX-like_BBD"/>
</dbReference>
<keyword evidence="6" id="KW-0862">Zinc</keyword>
<dbReference type="Pfam" id="PF22936">
    <property type="entry name" value="Pol_BBD"/>
    <property type="match status" value="1"/>
</dbReference>
<evidence type="ECO:0000256" key="6">
    <source>
        <dbReference type="PROSITE-ProRule" id="PRU00047"/>
    </source>
</evidence>
<dbReference type="EMBL" id="JAAWWB010000015">
    <property type="protein sequence ID" value="KAG6765527.1"/>
    <property type="molecule type" value="Genomic_DNA"/>
</dbReference>
<dbReference type="GO" id="GO:1990610">
    <property type="term" value="F:acetolactate synthase regulator activity"/>
    <property type="evidence" value="ECO:0007669"/>
    <property type="project" value="InterPro"/>
</dbReference>
<evidence type="ECO:0000256" key="2">
    <source>
        <dbReference type="ARBA" id="ARBA00005025"/>
    </source>
</evidence>
<feature type="domain" description="CCHC-type" evidence="7">
    <location>
        <begin position="562"/>
        <end position="576"/>
    </location>
</feature>
<dbReference type="GO" id="GO:0005829">
    <property type="term" value="C:cytosol"/>
    <property type="evidence" value="ECO:0007669"/>
    <property type="project" value="TreeGrafter"/>
</dbReference>
<comment type="similarity">
    <text evidence="3">Belongs to the acetolactate synthase small subunit family.</text>
</comment>
<dbReference type="GO" id="GO:0009097">
    <property type="term" value="P:isoleucine biosynthetic process"/>
    <property type="evidence" value="ECO:0007669"/>
    <property type="project" value="TreeGrafter"/>
</dbReference>
<dbReference type="AlphaFoldDB" id="A0A8X7ZDE6"/>
<dbReference type="InterPro" id="IPR019455">
    <property type="entry name" value="Acetolactate_synth_ssu_C"/>
</dbReference>
<dbReference type="InterPro" id="IPR039557">
    <property type="entry name" value="AHAS_ACT"/>
</dbReference>
<dbReference type="PROSITE" id="PS50158">
    <property type="entry name" value="ZF_CCHC"/>
    <property type="match status" value="2"/>
</dbReference>
<dbReference type="GO" id="GO:0008270">
    <property type="term" value="F:zinc ion binding"/>
    <property type="evidence" value="ECO:0007669"/>
    <property type="project" value="UniProtKB-KW"/>
</dbReference>
<dbReference type="PROSITE" id="PS51671">
    <property type="entry name" value="ACT"/>
    <property type="match status" value="2"/>
</dbReference>
<dbReference type="SMART" id="SM00343">
    <property type="entry name" value="ZnF_C2HC"/>
    <property type="match status" value="2"/>
</dbReference>
<dbReference type="PANTHER" id="PTHR30239:SF18">
    <property type="entry name" value="ACETOLACTATE SYNTHASE SMALL SUBUNIT 2, CHLOROPLASTIC"/>
    <property type="match status" value="1"/>
</dbReference>
<evidence type="ECO:0000259" key="7">
    <source>
        <dbReference type="PROSITE" id="PS50158"/>
    </source>
</evidence>
<gene>
    <name evidence="9" type="ORF">POTOM_029572</name>
</gene>
<dbReference type="Pfam" id="PF22629">
    <property type="entry name" value="ACT_AHAS_ss"/>
    <property type="match status" value="2"/>
</dbReference>
<keyword evidence="6" id="KW-0863">Zinc-finger</keyword>
<dbReference type="InterPro" id="IPR054480">
    <property type="entry name" value="AHAS_small-like_ACT"/>
</dbReference>
<dbReference type="GO" id="GO:0003984">
    <property type="term" value="F:acetolactate synthase activity"/>
    <property type="evidence" value="ECO:0007669"/>
    <property type="project" value="TreeGrafter"/>
</dbReference>
<dbReference type="FunFam" id="3.30.70.1150:FF:000001">
    <property type="entry name" value="Acetolactate synthase small subunit"/>
    <property type="match status" value="1"/>
</dbReference>
<keyword evidence="6" id="KW-0479">Metal-binding</keyword>
<accession>A0A8X7ZDE6</accession>
<dbReference type="NCBIfam" id="TIGR00119">
    <property type="entry name" value="acolac_sm"/>
    <property type="match status" value="2"/>
</dbReference>
<evidence type="ECO:0000256" key="5">
    <source>
        <dbReference type="ARBA" id="ARBA00023304"/>
    </source>
</evidence>
<feature type="domain" description="ACT" evidence="8">
    <location>
        <begin position="81"/>
        <end position="153"/>
    </location>
</feature>
<dbReference type="Pfam" id="PF10369">
    <property type="entry name" value="ALS_ss_C"/>
    <property type="match status" value="3"/>
</dbReference>
<feature type="domain" description="CCHC-type" evidence="7">
    <location>
        <begin position="544"/>
        <end position="558"/>
    </location>
</feature>
<dbReference type="Proteomes" id="UP000886885">
    <property type="component" value="Chromosome 8A"/>
</dbReference>
<sequence>MAASVPQCSTRITTRTPCSKLDFVGGFSRKSSGFVHFLRPSVWKSNNAVKVSCSISKDNGSAVSVADSVPTVTRSKLRRHTISVFVGDESGIINRIAGVFARRGYNIESLAVGLNKDKALFTIVVCGTEKVLRQVVEQLNKLVNVIKVDDISREPQVERELMLIKFNADPSTRAEVMWLVDIFRAKIVDISENSLTIEVTGDPGKMAAIQRNLSKFGIKELARTGKIALRRERMGETAPFWNFSAASYPDLERVPSGVALARNSTKTVAGNANLSLNGSNSSSSKRELLIYSVQTAPTCVLRSHSYMEKSDNVCVRFTGKNYAAWTFQLEIFLKGKELWGHIDGSDKDMVAEGSVVAKAAWAAKDAQIMSWILSSMEPHLILSLRPYRSAKAMWDHLTQVYNQDNNARRFQLELAIANYTQEDLSIQDYYCGFLALWSDYSDLVTAKVSAEGVLAVQQVHKISQRDQFLMKLRPEYEPIRASLVNRDPVPSLDACFGELLREEQRLHTQTIMEQARVASASVSVAYAASAYNKGKSRDMSKTQCYSCKKYGHIAPHCPHKICTYCKQLGHIIKECPIRPPPRPNKAYHAAVTAAGSSFSQTQPPANLLTREMVQEMIVSAFSTLGLQGTGSSALTWILDSGASNHMKNSLHGLSNIRKYCGSSHIQTANGSTLPIIAVGDVPPFLKDVYVSPKLAINLASVVDRFQPHLVYKRRLPVLPPSASVLSSAPPLQPSVASEVPVLAPLRRSSRISVPPAKYGFTSSVAHHSTAALSVTLSSISIPTGKHTAVTAGDVYPVEPYDDFLMNPVLDAHWGVLYDEDSNGLRSHTLSMLVNNCPGVLNIVTGVISRRGYNIQSLAVGPAEEEGLSRITTVIPGTDESIGKLVQQLHKLIDLHEVRDITHSPFAERELMLIKIAANSAARRDVLDIARIFRAKAVDVSDHTITLELVRHLRSFDEGSGIGGCVAPERIKMAQQKFNWTRVWGLCNGLNLQVSGHLNLLQLTGDFNKMVALQRILEPYGICEVARTGRVALVRESGVDSTYLRGFPLPL</sequence>
<dbReference type="OrthoDB" id="849234at2759"/>
<dbReference type="GO" id="GO:0003676">
    <property type="term" value="F:nucleic acid binding"/>
    <property type="evidence" value="ECO:0007669"/>
    <property type="project" value="InterPro"/>
</dbReference>
<evidence type="ECO:0000256" key="4">
    <source>
        <dbReference type="ARBA" id="ARBA00022605"/>
    </source>
</evidence>
<dbReference type="FunFam" id="3.30.70.260:FF:000001">
    <property type="entry name" value="Acetolactate synthase, small subunit"/>
    <property type="match status" value="2"/>
</dbReference>
<feature type="domain" description="ACT" evidence="8">
    <location>
        <begin position="828"/>
        <end position="902"/>
    </location>
</feature>
<evidence type="ECO:0000259" key="8">
    <source>
        <dbReference type="PROSITE" id="PS51671"/>
    </source>
</evidence>
<dbReference type="InterPro" id="IPR004789">
    <property type="entry name" value="Acetalactate_synth_ssu"/>
</dbReference>
<keyword evidence="5" id="KW-0100">Branched-chain amino acid biosynthesis</keyword>
<dbReference type="GO" id="GO:0009099">
    <property type="term" value="P:L-valine biosynthetic process"/>
    <property type="evidence" value="ECO:0007669"/>
    <property type="project" value="TreeGrafter"/>
</dbReference>
<evidence type="ECO:0000256" key="3">
    <source>
        <dbReference type="ARBA" id="ARBA00006341"/>
    </source>
</evidence>
<dbReference type="Pfam" id="PF14223">
    <property type="entry name" value="Retrotran_gag_2"/>
    <property type="match status" value="1"/>
</dbReference>
<dbReference type="InterPro" id="IPR002912">
    <property type="entry name" value="ACT_dom"/>
</dbReference>
<organism evidence="9 10">
    <name type="scientific">Populus tomentosa</name>
    <name type="common">Chinese white poplar</name>
    <dbReference type="NCBI Taxonomy" id="118781"/>
    <lineage>
        <taxon>Eukaryota</taxon>
        <taxon>Viridiplantae</taxon>
        <taxon>Streptophyta</taxon>
        <taxon>Embryophyta</taxon>
        <taxon>Tracheophyta</taxon>
        <taxon>Spermatophyta</taxon>
        <taxon>Magnoliopsida</taxon>
        <taxon>eudicotyledons</taxon>
        <taxon>Gunneridae</taxon>
        <taxon>Pentapetalae</taxon>
        <taxon>rosids</taxon>
        <taxon>fabids</taxon>
        <taxon>Malpighiales</taxon>
        <taxon>Salicaceae</taxon>
        <taxon>Saliceae</taxon>
        <taxon>Populus</taxon>
    </lineage>
</organism>
<dbReference type="CDD" id="cd04878">
    <property type="entry name" value="ACT_AHAS"/>
    <property type="match status" value="2"/>
</dbReference>
<reference evidence="9" key="1">
    <citation type="journal article" date="2020" name="bioRxiv">
        <title>Hybrid origin of Populus tomentosa Carr. identified through genome sequencing and phylogenomic analysis.</title>
        <authorList>
            <person name="An X."/>
            <person name="Gao K."/>
            <person name="Chen Z."/>
            <person name="Li J."/>
            <person name="Yang X."/>
            <person name="Yang X."/>
            <person name="Zhou J."/>
            <person name="Guo T."/>
            <person name="Zhao T."/>
            <person name="Huang S."/>
            <person name="Miao D."/>
            <person name="Khan W.U."/>
            <person name="Rao P."/>
            <person name="Ye M."/>
            <person name="Lei B."/>
            <person name="Liao W."/>
            <person name="Wang J."/>
            <person name="Ji L."/>
            <person name="Li Y."/>
            <person name="Guo B."/>
            <person name="Mustafa N.S."/>
            <person name="Li S."/>
            <person name="Yun Q."/>
            <person name="Keller S.R."/>
            <person name="Mao J."/>
            <person name="Zhang R."/>
            <person name="Strauss S.H."/>
        </authorList>
    </citation>
    <scope>NUCLEOTIDE SEQUENCE</scope>
    <source>
        <strain evidence="9">GM15</strain>
        <tissue evidence="9">Leaf</tissue>
    </source>
</reference>
<comment type="pathway">
    <text evidence="2">Amino-acid biosynthesis; L-valine biosynthesis; L-valine from pyruvate: step 1/4.</text>
</comment>
<comment type="caution">
    <text evidence="9">The sequence shown here is derived from an EMBL/GenBank/DDBJ whole genome shotgun (WGS) entry which is preliminary data.</text>
</comment>
<dbReference type="InterPro" id="IPR001878">
    <property type="entry name" value="Znf_CCHC"/>
</dbReference>
<dbReference type="Pfam" id="PF00098">
    <property type="entry name" value="zf-CCHC"/>
    <property type="match status" value="1"/>
</dbReference>
<dbReference type="NCBIfam" id="NF008864">
    <property type="entry name" value="PRK11895.1"/>
    <property type="match status" value="2"/>
</dbReference>
<evidence type="ECO:0000256" key="1">
    <source>
        <dbReference type="ARBA" id="ARBA00004974"/>
    </source>
</evidence>
<comment type="pathway">
    <text evidence="1">Amino-acid biosynthesis; L-isoleucine biosynthesis; L-isoleucine from 2-oxobutanoate: step 1/4.</text>
</comment>
<keyword evidence="4" id="KW-0028">Amino-acid biosynthesis</keyword>
<proteinExistence type="inferred from homology"/>
<protein>
    <recommendedName>
        <fullName evidence="11">Acetohydroxy-acid synthase small subunit</fullName>
    </recommendedName>
</protein>
<name>A0A8X7ZDE6_POPTO</name>
<evidence type="ECO:0000313" key="10">
    <source>
        <dbReference type="Proteomes" id="UP000886885"/>
    </source>
</evidence>
<evidence type="ECO:0000313" key="9">
    <source>
        <dbReference type="EMBL" id="KAG6765527.1"/>
    </source>
</evidence>
<evidence type="ECO:0008006" key="11">
    <source>
        <dbReference type="Google" id="ProtNLM"/>
    </source>
</evidence>